<keyword evidence="2" id="KW-1185">Reference proteome</keyword>
<name>A0A6A5WFT6_9PLEO</name>
<evidence type="ECO:0000313" key="1">
    <source>
        <dbReference type="EMBL" id="KAF1999649.1"/>
    </source>
</evidence>
<dbReference type="EMBL" id="ML977594">
    <property type="protein sequence ID" value="KAF1999649.1"/>
    <property type="molecule type" value="Genomic_DNA"/>
</dbReference>
<dbReference type="AlphaFoldDB" id="A0A6A5WFT6"/>
<evidence type="ECO:0008006" key="3">
    <source>
        <dbReference type="Google" id="ProtNLM"/>
    </source>
</evidence>
<dbReference type="Proteomes" id="UP000799779">
    <property type="component" value="Unassembled WGS sequence"/>
</dbReference>
<evidence type="ECO:0000313" key="2">
    <source>
        <dbReference type="Proteomes" id="UP000799779"/>
    </source>
</evidence>
<reference evidence="1" key="1">
    <citation type="journal article" date="2020" name="Stud. Mycol.">
        <title>101 Dothideomycetes genomes: a test case for predicting lifestyles and emergence of pathogens.</title>
        <authorList>
            <person name="Haridas S."/>
            <person name="Albert R."/>
            <person name="Binder M."/>
            <person name="Bloem J."/>
            <person name="Labutti K."/>
            <person name="Salamov A."/>
            <person name="Andreopoulos B."/>
            <person name="Baker S."/>
            <person name="Barry K."/>
            <person name="Bills G."/>
            <person name="Bluhm B."/>
            <person name="Cannon C."/>
            <person name="Castanera R."/>
            <person name="Culley D."/>
            <person name="Daum C."/>
            <person name="Ezra D."/>
            <person name="Gonzalez J."/>
            <person name="Henrissat B."/>
            <person name="Kuo A."/>
            <person name="Liang C."/>
            <person name="Lipzen A."/>
            <person name="Lutzoni F."/>
            <person name="Magnuson J."/>
            <person name="Mondo S."/>
            <person name="Nolan M."/>
            <person name="Ohm R."/>
            <person name="Pangilinan J."/>
            <person name="Park H.-J."/>
            <person name="Ramirez L."/>
            <person name="Alfaro M."/>
            <person name="Sun H."/>
            <person name="Tritt A."/>
            <person name="Yoshinaga Y."/>
            <person name="Zwiers L.-H."/>
            <person name="Turgeon B."/>
            <person name="Goodwin S."/>
            <person name="Spatafora J."/>
            <person name="Crous P."/>
            <person name="Grigoriev I."/>
        </authorList>
    </citation>
    <scope>NUCLEOTIDE SEQUENCE</scope>
    <source>
        <strain evidence="1">CBS 123094</strain>
    </source>
</reference>
<organism evidence="1 2">
    <name type="scientific">Amniculicola lignicola CBS 123094</name>
    <dbReference type="NCBI Taxonomy" id="1392246"/>
    <lineage>
        <taxon>Eukaryota</taxon>
        <taxon>Fungi</taxon>
        <taxon>Dikarya</taxon>
        <taxon>Ascomycota</taxon>
        <taxon>Pezizomycotina</taxon>
        <taxon>Dothideomycetes</taxon>
        <taxon>Pleosporomycetidae</taxon>
        <taxon>Pleosporales</taxon>
        <taxon>Amniculicolaceae</taxon>
        <taxon>Amniculicola</taxon>
    </lineage>
</organism>
<accession>A0A6A5WFT6</accession>
<protein>
    <recommendedName>
        <fullName evidence="3">Peptidase M12A domain-containing protein</fullName>
    </recommendedName>
</protein>
<proteinExistence type="predicted"/>
<sequence length="137" mass="15381">MTSNNTQALPGYGEIKLLSDQKQVPIEAYCNSFQYSLTTKSEIQFQPGRLFDQVIHGPYTYESIMHFGSMENSNPNCSTSRSKNDCVLMKYSSLGQTGEHAATKFMETITKPTDRDATAIQDLYPWIGPPRKNVSQS</sequence>
<gene>
    <name evidence="1" type="ORF">P154DRAFT_535392</name>
</gene>